<dbReference type="SUPFAM" id="SSF51905">
    <property type="entry name" value="FAD/NAD(P)-binding domain"/>
    <property type="match status" value="1"/>
</dbReference>
<proteinExistence type="predicted"/>
<accession>A0A1L7XUW4</accession>
<dbReference type="GO" id="GO:0005737">
    <property type="term" value="C:cytoplasm"/>
    <property type="evidence" value="ECO:0007669"/>
    <property type="project" value="TreeGrafter"/>
</dbReference>
<dbReference type="PANTHER" id="PTHR43735">
    <property type="entry name" value="APOPTOSIS-INDUCING FACTOR 1"/>
    <property type="match status" value="1"/>
</dbReference>
<dbReference type="Gene3D" id="3.50.50.100">
    <property type="match status" value="1"/>
</dbReference>
<dbReference type="OrthoDB" id="202203at2759"/>
<dbReference type="GO" id="GO:0050660">
    <property type="term" value="F:flavin adenine dinucleotide binding"/>
    <property type="evidence" value="ECO:0007669"/>
    <property type="project" value="TreeGrafter"/>
</dbReference>
<dbReference type="GO" id="GO:0004174">
    <property type="term" value="F:electron-transferring-flavoprotein dehydrogenase activity"/>
    <property type="evidence" value="ECO:0007669"/>
    <property type="project" value="TreeGrafter"/>
</dbReference>
<reference evidence="2 3" key="1">
    <citation type="submission" date="2016-03" db="EMBL/GenBank/DDBJ databases">
        <authorList>
            <person name="Ploux O."/>
        </authorList>
    </citation>
    <scope>NUCLEOTIDE SEQUENCE [LARGE SCALE GENOMIC DNA]</scope>
    <source>
        <strain evidence="2 3">UAMH 11012</strain>
    </source>
</reference>
<evidence type="ECO:0000313" key="2">
    <source>
        <dbReference type="EMBL" id="CZR68822.1"/>
    </source>
</evidence>
<dbReference type="PANTHER" id="PTHR43735:SF24">
    <property type="entry name" value="NUCLEOTIDE-DISULPHIDE OXIDOREDUCTASE AMID-LIKE, PUTATIVE (AFU_ORTHOLOGUE AFUA_1G17180)-RELATED"/>
    <property type="match status" value="1"/>
</dbReference>
<evidence type="ECO:0000313" key="3">
    <source>
        <dbReference type="Proteomes" id="UP000184330"/>
    </source>
</evidence>
<dbReference type="InterPro" id="IPR023753">
    <property type="entry name" value="FAD/NAD-binding_dom"/>
</dbReference>
<keyword evidence="3" id="KW-1185">Reference proteome</keyword>
<dbReference type="AlphaFoldDB" id="A0A1L7XUW4"/>
<dbReference type="STRING" id="576137.A0A1L7XUW4"/>
<name>A0A1L7XUW4_9HELO</name>
<dbReference type="Gene3D" id="3.50.50.60">
    <property type="entry name" value="FAD/NAD(P)-binding domain"/>
    <property type="match status" value="1"/>
</dbReference>
<dbReference type="EMBL" id="FJOG01000060">
    <property type="protein sequence ID" value="CZR68822.1"/>
    <property type="molecule type" value="Genomic_DNA"/>
</dbReference>
<feature type="domain" description="FAD/NAD(P)-binding" evidence="1">
    <location>
        <begin position="28"/>
        <end position="352"/>
    </location>
</feature>
<protein>
    <submittedName>
        <fullName evidence="2">Related to pyridine nucleotide-disulphide oxidoreductase AMID-like</fullName>
    </submittedName>
</protein>
<organism evidence="2 3">
    <name type="scientific">Phialocephala subalpina</name>
    <dbReference type="NCBI Taxonomy" id="576137"/>
    <lineage>
        <taxon>Eukaryota</taxon>
        <taxon>Fungi</taxon>
        <taxon>Dikarya</taxon>
        <taxon>Ascomycota</taxon>
        <taxon>Pezizomycotina</taxon>
        <taxon>Leotiomycetes</taxon>
        <taxon>Helotiales</taxon>
        <taxon>Mollisiaceae</taxon>
        <taxon>Phialocephala</taxon>
        <taxon>Phialocephala fortinii species complex</taxon>
    </lineage>
</organism>
<dbReference type="Proteomes" id="UP000184330">
    <property type="component" value="Unassembled WGS sequence"/>
</dbReference>
<dbReference type="Pfam" id="PF07992">
    <property type="entry name" value="Pyr_redox_2"/>
    <property type="match status" value="1"/>
</dbReference>
<dbReference type="InterPro" id="IPR036188">
    <property type="entry name" value="FAD/NAD-bd_sf"/>
</dbReference>
<sequence>MTLADSLHIILRMGSIEEDFAVKETPTKVLVLGGCYGGLSAALNLRDLCDGKRSRATLHLPDEGTGKRAKLPVEIKIVDERDGYYHLIGSPLALAYEDFAQKAWVKYDDLPALKAPGVSWVQARATSVDPEMKVAIITNTLSGETTEESYDYLIVSTGLRRDWPTVPQSLRRKEYLAEATAHIRAARSARECVVIGGGAVGIEMAAELKLVEPSLDVKLIHSRDRFLSSEPLPDEFKDRTAAVLREGGVDLILSRRVNEIIPINKEDEKPLFDLTLSDGSVLKAGHVISAISHGIPSTSFLPPSSLNEHGYVNISSTLNFKSTAPNHLSHFAVGDIANWSGIKRCGAAMAMGHIAATNVYQQLLQKKFGSEPKFAEFPEVPPMIALAVGKQAVLYGEKEGTTWGEDKMDMMFGSDLGWSICWNYLRLGYDGTTGELVK</sequence>
<gene>
    <name evidence="2" type="ORF">PAC_18722</name>
</gene>
<evidence type="ECO:0000259" key="1">
    <source>
        <dbReference type="Pfam" id="PF07992"/>
    </source>
</evidence>
<dbReference type="PRINTS" id="PR00411">
    <property type="entry name" value="PNDRDTASEI"/>
</dbReference>
<dbReference type="PRINTS" id="PR00368">
    <property type="entry name" value="FADPNR"/>
</dbReference>